<comment type="caution">
    <text evidence="2">The sequence shown here is derived from an EMBL/GenBank/DDBJ whole genome shotgun (WGS) entry which is preliminary data.</text>
</comment>
<dbReference type="EMBL" id="DAATAH010000046">
    <property type="protein sequence ID" value="HAE7766471.1"/>
    <property type="molecule type" value="Genomic_DNA"/>
</dbReference>
<dbReference type="AlphaFoldDB" id="A0A736VKY6"/>
<feature type="transmembrane region" description="Helical" evidence="1">
    <location>
        <begin position="80"/>
        <end position="97"/>
    </location>
</feature>
<reference evidence="2" key="1">
    <citation type="journal article" date="2018" name="Genome Biol.">
        <title>SKESA: strategic k-mer extension for scrupulous assemblies.</title>
        <authorList>
            <person name="Souvorov A."/>
            <person name="Agarwala R."/>
            <person name="Lipman D.J."/>
        </authorList>
    </citation>
    <scope>NUCLEOTIDE SEQUENCE</scope>
    <source>
        <strain evidence="2">2584-68</strain>
    </source>
</reference>
<keyword evidence="1" id="KW-1133">Transmembrane helix</keyword>
<proteinExistence type="predicted"/>
<reference evidence="2" key="2">
    <citation type="submission" date="2018-07" db="EMBL/GenBank/DDBJ databases">
        <authorList>
            <consortium name="NCBI Pathogen Detection Project"/>
        </authorList>
    </citation>
    <scope>NUCLEOTIDE SEQUENCE</scope>
    <source>
        <strain evidence="2">2584-68</strain>
    </source>
</reference>
<dbReference type="Pfam" id="PF20535">
    <property type="entry name" value="DUF6750"/>
    <property type="match status" value="1"/>
</dbReference>
<accession>A0A736VKY6</accession>
<organism evidence="2">
    <name type="scientific">Salmonella enterica subsp. houtenae serovar 45:g,z51:-</name>
    <dbReference type="NCBI Taxonomy" id="1967611"/>
    <lineage>
        <taxon>Bacteria</taxon>
        <taxon>Pseudomonadati</taxon>
        <taxon>Pseudomonadota</taxon>
        <taxon>Gammaproteobacteria</taxon>
        <taxon>Enterobacterales</taxon>
        <taxon>Enterobacteriaceae</taxon>
        <taxon>Salmonella</taxon>
    </lineage>
</organism>
<gene>
    <name evidence="2" type="ORF">GNB58_003490</name>
</gene>
<evidence type="ECO:0000256" key="1">
    <source>
        <dbReference type="SAM" id="Phobius"/>
    </source>
</evidence>
<protein>
    <submittedName>
        <fullName evidence="2">Conjugal transfer protein TraR</fullName>
    </submittedName>
</protein>
<keyword evidence="1" id="KW-0472">Membrane</keyword>
<evidence type="ECO:0000313" key="2">
    <source>
        <dbReference type="EMBL" id="HAE7766471.1"/>
    </source>
</evidence>
<dbReference type="InterPro" id="IPR046638">
    <property type="entry name" value="DUF6750"/>
</dbReference>
<sequence length="143" mass="15366">MSRFRHIHFFQRVRSMATRAGTAFFHAQLFLMNCRDRVINLLVLLPLMLLPRAVLADGDLADMVRHVGDGAKTSQTSALTIAQFIGVIMFIGGVIGFKKVGKQSGIGLGACIVSVIVGVILAVAPEVMNRGQRQLGTSATSIS</sequence>
<name>A0A736VKY6_SALHO</name>
<keyword evidence="1" id="KW-0812">Transmembrane</keyword>
<feature type="transmembrane region" description="Helical" evidence="1">
    <location>
        <begin position="104"/>
        <end position="124"/>
    </location>
</feature>